<organism evidence="2 3">
    <name type="scientific">Brassica cretica</name>
    <name type="common">Mustard</name>
    <dbReference type="NCBI Taxonomy" id="69181"/>
    <lineage>
        <taxon>Eukaryota</taxon>
        <taxon>Viridiplantae</taxon>
        <taxon>Streptophyta</taxon>
        <taxon>Embryophyta</taxon>
        <taxon>Tracheophyta</taxon>
        <taxon>Spermatophyta</taxon>
        <taxon>Magnoliopsida</taxon>
        <taxon>eudicotyledons</taxon>
        <taxon>Gunneridae</taxon>
        <taxon>Pentapetalae</taxon>
        <taxon>rosids</taxon>
        <taxon>malvids</taxon>
        <taxon>Brassicales</taxon>
        <taxon>Brassicaceae</taxon>
        <taxon>Brassiceae</taxon>
        <taxon>Brassica</taxon>
    </lineage>
</organism>
<accession>A0A8S9QWM9</accession>
<dbReference type="AlphaFoldDB" id="A0A8S9QWM9"/>
<gene>
    <name evidence="2" type="ORF">F2Q69_00014760</name>
</gene>
<evidence type="ECO:0000313" key="3">
    <source>
        <dbReference type="Proteomes" id="UP000712600"/>
    </source>
</evidence>
<sequence>MASSTSSSLPNHKFMILNLFHLHTLVFANSSNSKFSKFSRHPKSKSSSSRRTKYSNDGFLNSVQHSLDQALLAHSLAFRLTLSHTSQTLMLDPVNDCLELLDDTLDMLSRIVVNLKVTPMMMTIRG</sequence>
<comment type="caution">
    <text evidence="2">The sequence shown here is derived from an EMBL/GenBank/DDBJ whole genome shotgun (WGS) entry which is preliminary data.</text>
</comment>
<feature type="compositionally biased region" description="Basic residues" evidence="1">
    <location>
        <begin position="37"/>
        <end position="53"/>
    </location>
</feature>
<evidence type="ECO:0000313" key="2">
    <source>
        <dbReference type="EMBL" id="KAF3556057.1"/>
    </source>
</evidence>
<dbReference type="Proteomes" id="UP000712600">
    <property type="component" value="Unassembled WGS sequence"/>
</dbReference>
<name>A0A8S9QWM9_BRACR</name>
<dbReference type="EMBL" id="QGKX02000996">
    <property type="protein sequence ID" value="KAF3556057.1"/>
    <property type="molecule type" value="Genomic_DNA"/>
</dbReference>
<protein>
    <submittedName>
        <fullName evidence="2">Uncharacterized protein</fullName>
    </submittedName>
</protein>
<reference evidence="2" key="1">
    <citation type="submission" date="2019-12" db="EMBL/GenBank/DDBJ databases">
        <title>Genome sequencing and annotation of Brassica cretica.</title>
        <authorList>
            <person name="Studholme D.J."/>
            <person name="Sarris P."/>
        </authorList>
    </citation>
    <scope>NUCLEOTIDE SEQUENCE</scope>
    <source>
        <strain evidence="2">PFS-109/04</strain>
        <tissue evidence="2">Leaf</tissue>
    </source>
</reference>
<evidence type="ECO:0000256" key="1">
    <source>
        <dbReference type="SAM" id="MobiDB-lite"/>
    </source>
</evidence>
<feature type="region of interest" description="Disordered" evidence="1">
    <location>
        <begin position="34"/>
        <end position="53"/>
    </location>
</feature>
<proteinExistence type="predicted"/>